<dbReference type="InterPro" id="IPR057823">
    <property type="entry name" value="WWE_RCD1"/>
</dbReference>
<dbReference type="Pfam" id="PF23467">
    <property type="entry name" value="WWE_5"/>
    <property type="match status" value="1"/>
</dbReference>
<sequence>MNSLLAVDYNTKERRQEKTIMKLVVDTETDKVLGASMCGPDAAEIMQDGEWNDFPEAIVALVRQDFQMKKAAIEVQFNGCHIILDVLYMLQVDLKTGSQKPIAWIDEAASNMIVHALFSK</sequence>
<protein>
    <recommendedName>
        <fullName evidence="1">RCD1 WWE domain-containing protein</fullName>
    </recommendedName>
</protein>
<evidence type="ECO:0000313" key="3">
    <source>
        <dbReference type="Proteomes" id="UP000823749"/>
    </source>
</evidence>
<accession>A0AAV6HYM7</accession>
<feature type="domain" description="RCD1 WWE" evidence="1">
    <location>
        <begin position="46"/>
        <end position="110"/>
    </location>
</feature>
<dbReference type="InterPro" id="IPR016156">
    <property type="entry name" value="FAD/NAD-linked_Rdtase_dimer_sf"/>
</dbReference>
<dbReference type="PANTHER" id="PTHR32263:SF5">
    <property type="entry name" value="INACTIVE POLY [ADP-RIBOSE] POLYMERASE SRO1-RELATED"/>
    <property type="match status" value="1"/>
</dbReference>
<comment type="caution">
    <text evidence="2">The sequence shown here is derived from an EMBL/GenBank/DDBJ whole genome shotgun (WGS) entry which is preliminary data.</text>
</comment>
<name>A0AAV6HYM7_9ERIC</name>
<proteinExistence type="predicted"/>
<organism evidence="2 3">
    <name type="scientific">Rhododendron griersonianum</name>
    <dbReference type="NCBI Taxonomy" id="479676"/>
    <lineage>
        <taxon>Eukaryota</taxon>
        <taxon>Viridiplantae</taxon>
        <taxon>Streptophyta</taxon>
        <taxon>Embryophyta</taxon>
        <taxon>Tracheophyta</taxon>
        <taxon>Spermatophyta</taxon>
        <taxon>Magnoliopsida</taxon>
        <taxon>eudicotyledons</taxon>
        <taxon>Gunneridae</taxon>
        <taxon>Pentapetalae</taxon>
        <taxon>asterids</taxon>
        <taxon>Ericales</taxon>
        <taxon>Ericaceae</taxon>
        <taxon>Ericoideae</taxon>
        <taxon>Rhodoreae</taxon>
        <taxon>Rhododendron</taxon>
    </lineage>
</organism>
<dbReference type="PANTHER" id="PTHR32263">
    <property type="entry name" value="INACTIVE POLY [ADP-RIBOSE] POLYMERASE SRO4-RELATED"/>
    <property type="match status" value="1"/>
</dbReference>
<dbReference type="AlphaFoldDB" id="A0AAV6HYM7"/>
<keyword evidence="3" id="KW-1185">Reference proteome</keyword>
<evidence type="ECO:0000259" key="1">
    <source>
        <dbReference type="Pfam" id="PF23467"/>
    </source>
</evidence>
<dbReference type="EMBL" id="JACTNZ010000012">
    <property type="protein sequence ID" value="KAG5520367.1"/>
    <property type="molecule type" value="Genomic_DNA"/>
</dbReference>
<dbReference type="InterPro" id="IPR044964">
    <property type="entry name" value="RCD1/SRO1-5"/>
</dbReference>
<gene>
    <name evidence="2" type="ORF">RHGRI_033069</name>
</gene>
<dbReference type="Gene3D" id="3.30.390.30">
    <property type="match status" value="1"/>
</dbReference>
<evidence type="ECO:0000313" key="2">
    <source>
        <dbReference type="EMBL" id="KAG5520367.1"/>
    </source>
</evidence>
<dbReference type="Proteomes" id="UP000823749">
    <property type="component" value="Chromosome 12"/>
</dbReference>
<dbReference type="SUPFAM" id="SSF55424">
    <property type="entry name" value="FAD/NAD-linked reductases, dimerisation (C-terminal) domain"/>
    <property type="match status" value="1"/>
</dbReference>
<reference evidence="2" key="1">
    <citation type="submission" date="2020-08" db="EMBL/GenBank/DDBJ databases">
        <title>Plant Genome Project.</title>
        <authorList>
            <person name="Zhang R.-G."/>
        </authorList>
    </citation>
    <scope>NUCLEOTIDE SEQUENCE</scope>
    <source>
        <strain evidence="2">WSP0</strain>
        <tissue evidence="2">Leaf</tissue>
    </source>
</reference>